<sequence length="86" mass="9974">MTWDLEGVGTASQSVEGVDEAARWLVDSTERSRRAFDTEWQWRRLKDSALRVRETMLDEGRRTLESGMPWESEYEGVKVRLSPRAA</sequence>
<dbReference type="RefSeq" id="WP_184909869.1">
    <property type="nucleotide sequence ID" value="NZ_JACHMS010000001.1"/>
</dbReference>
<name>A0A7W7GGB6_9ACTN</name>
<proteinExistence type="predicted"/>
<comment type="caution">
    <text evidence="1">The sequence shown here is derived from an EMBL/GenBank/DDBJ whole genome shotgun (WGS) entry which is preliminary data.</text>
</comment>
<gene>
    <name evidence="1" type="ORF">BJ965_003974</name>
</gene>
<dbReference type="AlphaFoldDB" id="A0A7W7GGB6"/>
<keyword evidence="2" id="KW-1185">Reference proteome</keyword>
<organism evidence="1 2">
    <name type="scientific">Streptomyces luteogriseus</name>
    <dbReference type="NCBI Taxonomy" id="68233"/>
    <lineage>
        <taxon>Bacteria</taxon>
        <taxon>Bacillati</taxon>
        <taxon>Actinomycetota</taxon>
        <taxon>Actinomycetes</taxon>
        <taxon>Kitasatosporales</taxon>
        <taxon>Streptomycetaceae</taxon>
        <taxon>Streptomyces</taxon>
    </lineage>
</organism>
<accession>A0A7W7GGB6</accession>
<protein>
    <submittedName>
        <fullName evidence="1">Uncharacterized protein</fullName>
    </submittedName>
</protein>
<reference evidence="1 2" key="1">
    <citation type="submission" date="2020-08" db="EMBL/GenBank/DDBJ databases">
        <title>Sequencing the genomes of 1000 actinobacteria strains.</title>
        <authorList>
            <person name="Klenk H.-P."/>
        </authorList>
    </citation>
    <scope>NUCLEOTIDE SEQUENCE [LARGE SCALE GENOMIC DNA]</scope>
    <source>
        <strain evidence="1 2">DSM 40483</strain>
    </source>
</reference>
<evidence type="ECO:0000313" key="2">
    <source>
        <dbReference type="Proteomes" id="UP000565089"/>
    </source>
</evidence>
<dbReference type="GeneID" id="95795946"/>
<dbReference type="EMBL" id="JACHMS010000001">
    <property type="protein sequence ID" value="MBB4714092.1"/>
    <property type="molecule type" value="Genomic_DNA"/>
</dbReference>
<evidence type="ECO:0000313" key="1">
    <source>
        <dbReference type="EMBL" id="MBB4714092.1"/>
    </source>
</evidence>
<dbReference type="Proteomes" id="UP000565089">
    <property type="component" value="Unassembled WGS sequence"/>
</dbReference>